<proteinExistence type="predicted"/>
<dbReference type="AlphaFoldDB" id="A0A6A6RD57"/>
<feature type="region of interest" description="Disordered" evidence="1">
    <location>
        <begin position="146"/>
        <end position="192"/>
    </location>
</feature>
<sequence>MTSTLAMQFASFRLASRAIPRRTPLLKAAPRCAIHGPEYTPLSTFIFSLPLPLTVTIVASHRATTLHTASLTLIRRHSPPNGPQPRPPPHHCCAVHGFHGLCGTAALKLQFTRTIAPQLAPLHPPVPFLSSAILPCARSLPVQLASRSPVRARSSKPARAAATSPKPTTPRRLSTSTLSTSSLPPAPAASHL</sequence>
<dbReference type="EMBL" id="MU004181">
    <property type="protein sequence ID" value="KAF2502501.1"/>
    <property type="molecule type" value="Genomic_DNA"/>
</dbReference>
<dbReference type="Proteomes" id="UP000799750">
    <property type="component" value="Unassembled WGS sequence"/>
</dbReference>
<protein>
    <submittedName>
        <fullName evidence="2">Uncharacterized protein</fullName>
    </submittedName>
</protein>
<reference evidence="2" key="1">
    <citation type="journal article" date="2020" name="Stud. Mycol.">
        <title>101 Dothideomycetes genomes: a test case for predicting lifestyles and emergence of pathogens.</title>
        <authorList>
            <person name="Haridas S."/>
            <person name="Albert R."/>
            <person name="Binder M."/>
            <person name="Bloem J."/>
            <person name="Labutti K."/>
            <person name="Salamov A."/>
            <person name="Andreopoulos B."/>
            <person name="Baker S."/>
            <person name="Barry K."/>
            <person name="Bills G."/>
            <person name="Bluhm B."/>
            <person name="Cannon C."/>
            <person name="Castanera R."/>
            <person name="Culley D."/>
            <person name="Daum C."/>
            <person name="Ezra D."/>
            <person name="Gonzalez J."/>
            <person name="Henrissat B."/>
            <person name="Kuo A."/>
            <person name="Liang C."/>
            <person name="Lipzen A."/>
            <person name="Lutzoni F."/>
            <person name="Magnuson J."/>
            <person name="Mondo S."/>
            <person name="Nolan M."/>
            <person name="Ohm R."/>
            <person name="Pangilinan J."/>
            <person name="Park H.-J."/>
            <person name="Ramirez L."/>
            <person name="Alfaro M."/>
            <person name="Sun H."/>
            <person name="Tritt A."/>
            <person name="Yoshinaga Y."/>
            <person name="Zwiers L.-H."/>
            <person name="Turgeon B."/>
            <person name="Goodwin S."/>
            <person name="Spatafora J."/>
            <person name="Crous P."/>
            <person name="Grigoriev I."/>
        </authorList>
    </citation>
    <scope>NUCLEOTIDE SEQUENCE</scope>
    <source>
        <strain evidence="2">CBS 269.34</strain>
    </source>
</reference>
<keyword evidence="3" id="KW-1185">Reference proteome</keyword>
<accession>A0A6A6RD57</accession>
<name>A0A6A6RD57_9PEZI</name>
<gene>
    <name evidence="2" type="ORF">BU16DRAFT_10818</name>
</gene>
<evidence type="ECO:0000313" key="2">
    <source>
        <dbReference type="EMBL" id="KAF2502501.1"/>
    </source>
</evidence>
<evidence type="ECO:0000313" key="3">
    <source>
        <dbReference type="Proteomes" id="UP000799750"/>
    </source>
</evidence>
<organism evidence="2 3">
    <name type="scientific">Lophium mytilinum</name>
    <dbReference type="NCBI Taxonomy" id="390894"/>
    <lineage>
        <taxon>Eukaryota</taxon>
        <taxon>Fungi</taxon>
        <taxon>Dikarya</taxon>
        <taxon>Ascomycota</taxon>
        <taxon>Pezizomycotina</taxon>
        <taxon>Dothideomycetes</taxon>
        <taxon>Pleosporomycetidae</taxon>
        <taxon>Mytilinidiales</taxon>
        <taxon>Mytilinidiaceae</taxon>
        <taxon>Lophium</taxon>
    </lineage>
</organism>
<evidence type="ECO:0000256" key="1">
    <source>
        <dbReference type="SAM" id="MobiDB-lite"/>
    </source>
</evidence>